<keyword evidence="1" id="KW-0732">Signal</keyword>
<evidence type="ECO:0000313" key="3">
    <source>
        <dbReference type="Proteomes" id="UP000444721"/>
    </source>
</evidence>
<comment type="caution">
    <text evidence="2">The sequence shown here is derived from an EMBL/GenBank/DDBJ whole genome shotgun (WGS) entry which is preliminary data.</text>
</comment>
<dbReference type="RefSeq" id="XP_044562687.1">
    <property type="nucleotide sequence ID" value="XM_044706584.1"/>
</dbReference>
<proteinExistence type="predicted"/>
<sequence>MFSTWSYILLVVTFLTFHSLSAVTCQQCCLPPQYSQHVRFQSTTSSNALKSNFTTLYVQHSYVDTLQNRIRQVYVQFYFNEYPQSSYSVMNFLSSDRSVKYIYKWNATCCSCEKEQNVGNAPFQPVCAKGSTFQTTNLGKYPLVIFFEQQQHDSPQHYFLNQRFVTSKVSGPSNQCWIMEYDEVLNHSNRKEHIHMIFSEQRVGVSDENVFVLDSKCPSKETCPWKR</sequence>
<dbReference type="OrthoDB" id="10377660at2759"/>
<dbReference type="EMBL" id="VFQX01000033">
    <property type="protein sequence ID" value="KAF0977974.1"/>
    <property type="molecule type" value="Genomic_DNA"/>
</dbReference>
<keyword evidence="3" id="KW-1185">Reference proteome</keyword>
<evidence type="ECO:0000313" key="2">
    <source>
        <dbReference type="EMBL" id="KAF0977974.1"/>
    </source>
</evidence>
<dbReference type="VEuPathDB" id="AmoebaDB:NfTy_060320"/>
<feature type="chain" id="PRO_5025678945" description="Transmembrane protein" evidence="1">
    <location>
        <begin position="23"/>
        <end position="227"/>
    </location>
</feature>
<reference evidence="2 3" key="1">
    <citation type="journal article" date="2019" name="Sci. Rep.">
        <title>Nanopore sequencing improves the draft genome of the human pathogenic amoeba Naegleria fowleri.</title>
        <authorList>
            <person name="Liechti N."/>
            <person name="Schurch N."/>
            <person name="Bruggmann R."/>
            <person name="Wittwer M."/>
        </authorList>
    </citation>
    <scope>NUCLEOTIDE SEQUENCE [LARGE SCALE GENOMIC DNA]</scope>
    <source>
        <strain evidence="2 3">ATCC 30894</strain>
    </source>
</reference>
<dbReference type="AlphaFoldDB" id="A0A6A5BUM8"/>
<evidence type="ECO:0008006" key="4">
    <source>
        <dbReference type="Google" id="ProtNLM"/>
    </source>
</evidence>
<evidence type="ECO:0000256" key="1">
    <source>
        <dbReference type="SAM" id="SignalP"/>
    </source>
</evidence>
<name>A0A6A5BUM8_NAEFO</name>
<organism evidence="2 3">
    <name type="scientific">Naegleria fowleri</name>
    <name type="common">Brain eating amoeba</name>
    <dbReference type="NCBI Taxonomy" id="5763"/>
    <lineage>
        <taxon>Eukaryota</taxon>
        <taxon>Discoba</taxon>
        <taxon>Heterolobosea</taxon>
        <taxon>Tetramitia</taxon>
        <taxon>Eutetramitia</taxon>
        <taxon>Vahlkampfiidae</taxon>
        <taxon>Naegleria</taxon>
    </lineage>
</organism>
<dbReference type="VEuPathDB" id="AmoebaDB:NF0039960"/>
<accession>A0A6A5BUM8</accession>
<dbReference type="Proteomes" id="UP000444721">
    <property type="component" value="Unassembled WGS sequence"/>
</dbReference>
<gene>
    <name evidence="2" type="ORF">FDP41_003296</name>
</gene>
<dbReference type="GeneID" id="68110514"/>
<dbReference type="VEuPathDB" id="AmoebaDB:FDP41_003296"/>
<protein>
    <recommendedName>
        <fullName evidence="4">Transmembrane protein</fullName>
    </recommendedName>
</protein>
<feature type="signal peptide" evidence="1">
    <location>
        <begin position="1"/>
        <end position="22"/>
    </location>
</feature>